<feature type="transmembrane region" description="Helical" evidence="1">
    <location>
        <begin position="34"/>
        <end position="55"/>
    </location>
</feature>
<evidence type="ECO:0000256" key="1">
    <source>
        <dbReference type="SAM" id="Phobius"/>
    </source>
</evidence>
<reference evidence="2" key="1">
    <citation type="journal article" date="2020" name="Stud. Mycol.">
        <title>101 Dothideomycetes genomes: a test case for predicting lifestyles and emergence of pathogens.</title>
        <authorList>
            <person name="Haridas S."/>
            <person name="Albert R."/>
            <person name="Binder M."/>
            <person name="Bloem J."/>
            <person name="Labutti K."/>
            <person name="Salamov A."/>
            <person name="Andreopoulos B."/>
            <person name="Baker S."/>
            <person name="Barry K."/>
            <person name="Bills G."/>
            <person name="Bluhm B."/>
            <person name="Cannon C."/>
            <person name="Castanera R."/>
            <person name="Culley D."/>
            <person name="Daum C."/>
            <person name="Ezra D."/>
            <person name="Gonzalez J."/>
            <person name="Henrissat B."/>
            <person name="Kuo A."/>
            <person name="Liang C."/>
            <person name="Lipzen A."/>
            <person name="Lutzoni F."/>
            <person name="Magnuson J."/>
            <person name="Mondo S."/>
            <person name="Nolan M."/>
            <person name="Ohm R."/>
            <person name="Pangilinan J."/>
            <person name="Park H.-J."/>
            <person name="Ramirez L."/>
            <person name="Alfaro M."/>
            <person name="Sun H."/>
            <person name="Tritt A."/>
            <person name="Yoshinaga Y."/>
            <person name="Zwiers L.-H."/>
            <person name="Turgeon B."/>
            <person name="Goodwin S."/>
            <person name="Spatafora J."/>
            <person name="Crous P."/>
            <person name="Grigoriev I."/>
        </authorList>
    </citation>
    <scope>NUCLEOTIDE SEQUENCE</scope>
    <source>
        <strain evidence="2">CBS 175.79</strain>
    </source>
</reference>
<dbReference type="GeneID" id="54278684"/>
<dbReference type="RefSeq" id="XP_033385906.1">
    <property type="nucleotide sequence ID" value="XM_033521287.1"/>
</dbReference>
<proteinExistence type="predicted"/>
<keyword evidence="1" id="KW-1133">Transmembrane helix</keyword>
<feature type="transmembrane region" description="Helical" evidence="1">
    <location>
        <begin position="61"/>
        <end position="85"/>
    </location>
</feature>
<sequence>MLPEKNFLSPIALFAVPFATLVPREALSGPITRFDVTFLVLSIPTCPTIAVYYGMSRSAQFIITMCSLCFGTMDISIISFVIFFCKYISIRGVYYFE</sequence>
<feature type="transmembrane region" description="Helical" evidence="1">
    <location>
        <begin position="6"/>
        <end position="22"/>
    </location>
</feature>
<dbReference type="Proteomes" id="UP000799778">
    <property type="component" value="Unassembled WGS sequence"/>
</dbReference>
<organism evidence="2 3">
    <name type="scientific">Aaosphaeria arxii CBS 175.79</name>
    <dbReference type="NCBI Taxonomy" id="1450172"/>
    <lineage>
        <taxon>Eukaryota</taxon>
        <taxon>Fungi</taxon>
        <taxon>Dikarya</taxon>
        <taxon>Ascomycota</taxon>
        <taxon>Pezizomycotina</taxon>
        <taxon>Dothideomycetes</taxon>
        <taxon>Pleosporomycetidae</taxon>
        <taxon>Pleosporales</taxon>
        <taxon>Pleosporales incertae sedis</taxon>
        <taxon>Aaosphaeria</taxon>
    </lineage>
</organism>
<evidence type="ECO:0000313" key="2">
    <source>
        <dbReference type="EMBL" id="KAF2017567.1"/>
    </source>
</evidence>
<keyword evidence="3" id="KW-1185">Reference proteome</keyword>
<dbReference type="AlphaFoldDB" id="A0A6A5XXL5"/>
<accession>A0A6A5XXL5</accession>
<keyword evidence="1" id="KW-0812">Transmembrane</keyword>
<keyword evidence="1" id="KW-0472">Membrane</keyword>
<dbReference type="EMBL" id="ML978068">
    <property type="protein sequence ID" value="KAF2017567.1"/>
    <property type="molecule type" value="Genomic_DNA"/>
</dbReference>
<name>A0A6A5XXL5_9PLEO</name>
<gene>
    <name evidence="2" type="ORF">BU24DRAFT_152751</name>
</gene>
<protein>
    <submittedName>
        <fullName evidence="2">Uncharacterized protein</fullName>
    </submittedName>
</protein>
<evidence type="ECO:0000313" key="3">
    <source>
        <dbReference type="Proteomes" id="UP000799778"/>
    </source>
</evidence>